<keyword evidence="2" id="KW-1185">Reference proteome</keyword>
<dbReference type="EMBL" id="AJAQ01000050">
    <property type="protein sequence ID" value="EOH86695.1"/>
    <property type="molecule type" value="Genomic_DNA"/>
</dbReference>
<evidence type="ECO:0000313" key="1">
    <source>
        <dbReference type="EMBL" id="EOH86695.1"/>
    </source>
</evidence>
<dbReference type="RefSeq" id="WP_010760063.1">
    <property type="nucleotide sequence ID" value="NZ_ASWD01000003.1"/>
</dbReference>
<dbReference type="PATRIC" id="fig|1158607.3.peg.5119"/>
<comment type="caution">
    <text evidence="1">The sequence shown here is derived from an EMBL/GenBank/DDBJ whole genome shotgun (WGS) entry which is preliminary data.</text>
</comment>
<protein>
    <submittedName>
        <fullName evidence="1">Uncharacterized protein</fullName>
    </submittedName>
</protein>
<proteinExistence type="predicted"/>
<dbReference type="HOGENOM" id="CLU_1765212_0_0_9"/>
<dbReference type="Proteomes" id="UP000013782">
    <property type="component" value="Unassembled WGS sequence"/>
</dbReference>
<organism evidence="1 2">
    <name type="scientific">Enterococcus pallens ATCC BAA-351</name>
    <dbReference type="NCBI Taxonomy" id="1158607"/>
    <lineage>
        <taxon>Bacteria</taxon>
        <taxon>Bacillati</taxon>
        <taxon>Bacillota</taxon>
        <taxon>Bacilli</taxon>
        <taxon>Lactobacillales</taxon>
        <taxon>Enterococcaceae</taxon>
        <taxon>Enterococcus</taxon>
    </lineage>
</organism>
<accession>R2RTP6</accession>
<name>R2RTP6_9ENTE</name>
<dbReference type="STRING" id="160454.RV10_GL003647"/>
<dbReference type="AlphaFoldDB" id="R2RTP6"/>
<evidence type="ECO:0000313" key="2">
    <source>
        <dbReference type="Proteomes" id="UP000013782"/>
    </source>
</evidence>
<reference evidence="1 2" key="1">
    <citation type="submission" date="2013-02" db="EMBL/GenBank/DDBJ databases">
        <title>The Genome Sequence of Enterococcus pallens BAA-351.</title>
        <authorList>
            <consortium name="The Broad Institute Genome Sequencing Platform"/>
            <consortium name="The Broad Institute Genome Sequencing Center for Infectious Disease"/>
            <person name="Earl A.M."/>
            <person name="Gilmore M.S."/>
            <person name="Lebreton F."/>
            <person name="Walker B."/>
            <person name="Young S.K."/>
            <person name="Zeng Q."/>
            <person name="Gargeya S."/>
            <person name="Fitzgerald M."/>
            <person name="Haas B."/>
            <person name="Abouelleil A."/>
            <person name="Alvarado L."/>
            <person name="Arachchi H.M."/>
            <person name="Berlin A.M."/>
            <person name="Chapman S.B."/>
            <person name="Dewar J."/>
            <person name="Goldberg J."/>
            <person name="Griggs A."/>
            <person name="Gujja S."/>
            <person name="Hansen M."/>
            <person name="Howarth C."/>
            <person name="Imamovic A."/>
            <person name="Larimer J."/>
            <person name="McCowan C."/>
            <person name="Murphy C."/>
            <person name="Neiman D."/>
            <person name="Pearson M."/>
            <person name="Priest M."/>
            <person name="Roberts A."/>
            <person name="Saif S."/>
            <person name="Shea T."/>
            <person name="Sisk P."/>
            <person name="Sykes S."/>
            <person name="Wortman J."/>
            <person name="Nusbaum C."/>
            <person name="Birren B."/>
        </authorList>
    </citation>
    <scope>NUCLEOTIDE SEQUENCE [LARGE SCALE GENOMIC DNA]</scope>
    <source>
        <strain evidence="1 2">ATCC BAA-351</strain>
    </source>
</reference>
<gene>
    <name evidence="1" type="ORF">UAU_05140</name>
</gene>
<sequence length="147" mass="16419">MTDKIKVLEEQLAQAKTEEAKKAGFTVVVFEKGSDKLIEIKAKSRELNEKEKANLLEAAGKLGDNFEEIEKVTSELDNTVGPWLKLMALIEAPLKEIIAGMFGLELNSIATLPNMDLLSLIFQDNPWINSKADKLAKELEFISENKK</sequence>